<dbReference type="Gene3D" id="2.60.40.10">
    <property type="entry name" value="Immunoglobulins"/>
    <property type="match status" value="8"/>
</dbReference>
<name>A0ABV3T1F8_9ACTN</name>
<feature type="compositionally biased region" description="Polar residues" evidence="1">
    <location>
        <begin position="341"/>
        <end position="350"/>
    </location>
</feature>
<dbReference type="Pfam" id="PF17936">
    <property type="entry name" value="Big_6"/>
    <property type="match status" value="1"/>
</dbReference>
<feature type="domain" description="Bacterial Ig-like" evidence="4">
    <location>
        <begin position="434"/>
        <end position="511"/>
    </location>
</feature>
<feature type="compositionally biased region" description="Polar residues" evidence="1">
    <location>
        <begin position="488"/>
        <end position="503"/>
    </location>
</feature>
<feature type="domain" description="Bacterial Ig" evidence="3">
    <location>
        <begin position="526"/>
        <end position="596"/>
    </location>
</feature>
<dbReference type="EMBL" id="JBFPJR010000020">
    <property type="protein sequence ID" value="MEX0428447.1"/>
    <property type="molecule type" value="Genomic_DNA"/>
</dbReference>
<organism evidence="5 6">
    <name type="scientific">Nocardioides eburneus</name>
    <dbReference type="NCBI Taxonomy" id="3231482"/>
    <lineage>
        <taxon>Bacteria</taxon>
        <taxon>Bacillati</taxon>
        <taxon>Actinomycetota</taxon>
        <taxon>Actinomycetes</taxon>
        <taxon>Propionibacteriales</taxon>
        <taxon>Nocardioidaceae</taxon>
        <taxon>Nocardioides</taxon>
    </lineage>
</organism>
<dbReference type="RefSeq" id="WP_367994417.1">
    <property type="nucleotide sequence ID" value="NZ_JBFPJR010000020.1"/>
</dbReference>
<dbReference type="NCBIfam" id="TIGR01167">
    <property type="entry name" value="LPXTG_anchor"/>
    <property type="match status" value="1"/>
</dbReference>
<feature type="domain" description="Bacterial Ig-like" evidence="4">
    <location>
        <begin position="244"/>
        <end position="324"/>
    </location>
</feature>
<feature type="region of interest" description="Disordered" evidence="1">
    <location>
        <begin position="486"/>
        <end position="542"/>
    </location>
</feature>
<accession>A0ABV3T1F8</accession>
<feature type="region of interest" description="Disordered" evidence="1">
    <location>
        <begin position="230"/>
        <end position="261"/>
    </location>
</feature>
<feature type="region of interest" description="Disordered" evidence="1">
    <location>
        <begin position="331"/>
        <end position="357"/>
    </location>
</feature>
<evidence type="ECO:0000313" key="6">
    <source>
        <dbReference type="Proteomes" id="UP001556631"/>
    </source>
</evidence>
<feature type="compositionally biased region" description="Polar residues" evidence="1">
    <location>
        <begin position="1"/>
        <end position="11"/>
    </location>
</feature>
<keyword evidence="2" id="KW-1133">Transmembrane helix</keyword>
<feature type="region of interest" description="Disordered" evidence="1">
    <location>
        <begin position="1"/>
        <end position="73"/>
    </location>
</feature>
<evidence type="ECO:0000256" key="1">
    <source>
        <dbReference type="SAM" id="MobiDB-lite"/>
    </source>
</evidence>
<evidence type="ECO:0000259" key="3">
    <source>
        <dbReference type="Pfam" id="PF17936"/>
    </source>
</evidence>
<comment type="caution">
    <text evidence="5">The sequence shown here is derived from an EMBL/GenBank/DDBJ whole genome shotgun (WGS) entry which is preliminary data.</text>
</comment>
<feature type="region of interest" description="Disordered" evidence="1">
    <location>
        <begin position="390"/>
        <end position="457"/>
    </location>
</feature>
<proteinExistence type="predicted"/>
<feature type="non-terminal residue" evidence="5">
    <location>
        <position position="1"/>
    </location>
</feature>
<feature type="domain" description="Bacterial Ig-like" evidence="4">
    <location>
        <begin position="340"/>
        <end position="418"/>
    </location>
</feature>
<dbReference type="InterPro" id="IPR013783">
    <property type="entry name" value="Ig-like_fold"/>
</dbReference>
<feature type="compositionally biased region" description="Polar residues" evidence="1">
    <location>
        <begin position="20"/>
        <end position="34"/>
    </location>
</feature>
<keyword evidence="2" id="KW-0472">Membrane</keyword>
<dbReference type="Proteomes" id="UP001556631">
    <property type="component" value="Unassembled WGS sequence"/>
</dbReference>
<feature type="domain" description="Bacterial Ig-like" evidence="4">
    <location>
        <begin position="57"/>
        <end position="138"/>
    </location>
</feature>
<feature type="compositionally biased region" description="Polar residues" evidence="1">
    <location>
        <begin position="427"/>
        <end position="444"/>
    </location>
</feature>
<evidence type="ECO:0000313" key="5">
    <source>
        <dbReference type="EMBL" id="MEX0428447.1"/>
    </source>
</evidence>
<feature type="transmembrane region" description="Helical" evidence="2">
    <location>
        <begin position="726"/>
        <end position="747"/>
    </location>
</feature>
<dbReference type="InterPro" id="IPR044016">
    <property type="entry name" value="Big_13"/>
</dbReference>
<feature type="domain" description="Bacterial Ig-like" evidence="4">
    <location>
        <begin position="2"/>
        <end position="44"/>
    </location>
</feature>
<evidence type="ECO:0000256" key="2">
    <source>
        <dbReference type="SAM" id="Phobius"/>
    </source>
</evidence>
<dbReference type="InterPro" id="IPR041498">
    <property type="entry name" value="Big_6"/>
</dbReference>
<feature type="compositionally biased region" description="Low complexity" evidence="1">
    <location>
        <begin position="525"/>
        <end position="542"/>
    </location>
</feature>
<dbReference type="Pfam" id="PF19077">
    <property type="entry name" value="Big_13"/>
    <property type="match status" value="6"/>
</dbReference>
<reference evidence="5 6" key="1">
    <citation type="submission" date="2024-07" db="EMBL/GenBank/DDBJ databases">
        <authorList>
            <person name="Lee S."/>
            <person name="Kang M."/>
        </authorList>
    </citation>
    <scope>NUCLEOTIDE SEQUENCE [LARGE SCALE GENOMIC DNA]</scope>
    <source>
        <strain evidence="5 6">DS6</strain>
    </source>
</reference>
<dbReference type="NCBIfam" id="NF033510">
    <property type="entry name" value="Ca_tandemer"/>
    <property type="match status" value="7"/>
</dbReference>
<protein>
    <submittedName>
        <fullName evidence="5">Ig-like domain-containing protein</fullName>
    </submittedName>
</protein>
<keyword evidence="2" id="KW-0812">Transmembrane</keyword>
<sequence length="752" mass="74323">DDGTWSCTPDTALTDGDHTLTATQTDEAGNTSAASDPVRITVDTTAPDAPVITAPTDDTDTNDNAPTIEGTGEAGDTVAVTDENGDTVCETTVADDGTWSCTPDTALTDGDHTLTATQTDEAGNTSPESEPVHVTVDTQAPDAPVITGPVNGAVLSDTTPTITGTGEPGASVTVTEDGDTVCTATVGADGTWSCAPDDALGDGEHTLTATQTDEAGNTSPVSEPVTFTVDSQAPPAPVIEAPTNNSSTNDTTPTISGTGEPGDIVTVTDQDGHQLGITEVGTDGSWSLDSTELAEGTYTISALQTDAAGNDSATSDPVIFTVDTTAPDAPAITGPKDGSEVNDSTPTISGTGEAGDTVTVTDENGTTVCTATVQADGTWSCTPDTALTDGDHTLTATQTDPAGNESPASDPVHITVDTQAPAAPAITSPSDGDTIADNTPSVSGTGEPGDTVTVTDEDGDTVCTATVKADGSWSCTPDTALTDGDHTLTATQTDSAGNTSPTSDPVKVSVDSHIGTPTITGPEDGATVTDRTPTVTGTGDPGATVTVRVDGTVVGTATVGSGGRWSLALTDRLAYGDHSVRAVQRDAAGNVSPAATSRFAVAPAAPTITSPSDGDAVEGTDLAVKGMGRPGAQITVYADGQAVASTTVGKGGKWGVDAAVAGCGKHTLTATQGVDTASARVARPKVHGRAVTSATSAPVAVTVTCPASDATTGDPGSTLPNTGAPAGLAALLGLGLGCVATGVLLLARRRRA</sequence>
<gene>
    <name evidence="5" type="ORF">AB3X52_12520</name>
</gene>
<keyword evidence="6" id="KW-1185">Reference proteome</keyword>
<feature type="compositionally biased region" description="Low complexity" evidence="1">
    <location>
        <begin position="242"/>
        <end position="254"/>
    </location>
</feature>
<feature type="domain" description="Bacterial Ig-like" evidence="4">
    <location>
        <begin position="154"/>
        <end position="230"/>
    </location>
</feature>
<evidence type="ECO:0000259" key="4">
    <source>
        <dbReference type="Pfam" id="PF19077"/>
    </source>
</evidence>